<evidence type="ECO:0000313" key="3">
    <source>
        <dbReference type="EMBL" id="CUP15248.1"/>
    </source>
</evidence>
<dbReference type="STRING" id="39482.ERS852491_04402"/>
<dbReference type="Proteomes" id="UP000095544">
    <property type="component" value="Unassembled WGS sequence"/>
</dbReference>
<dbReference type="Gene3D" id="3.40.190.120">
    <property type="entry name" value="Osmoprotection protein (prox), domain 2"/>
    <property type="match status" value="1"/>
</dbReference>
<dbReference type="PROSITE" id="PS51257">
    <property type="entry name" value="PROKAR_LIPOPROTEIN"/>
    <property type="match status" value="1"/>
</dbReference>
<name>A0A174KZF0_9FIRM</name>
<dbReference type="GO" id="GO:0043190">
    <property type="term" value="C:ATP-binding cassette (ABC) transporter complex"/>
    <property type="evidence" value="ECO:0007669"/>
    <property type="project" value="InterPro"/>
</dbReference>
<keyword evidence="1" id="KW-0732">Signal</keyword>
<dbReference type="Pfam" id="PF04069">
    <property type="entry name" value="OpuAC"/>
    <property type="match status" value="1"/>
</dbReference>
<sequence length="307" mass="34004">MKLKVKKAVIAAVCLAMMTSLAACGSKENKDAGGEGKKEDAVIRVGSKDFTEGMIVSEVYSLALEDAGYEVERIFDIAGSIIHTSLINDEIDMYPEYTGTALLSILGMDVITDPQEVYDTVKAEYEKQFQLTWLDYSQANDGQGLAIRTPVAEKLGIKTISDLQKHASELRFASQGEFDEREDGIPALEKAYGKMDWKSSKIYDNGLKYEVLSNDEADVTPVYTTEGQLADKEKFTLLEDDKNVWPPYNLGPVIHDSVLEAHPDIADVLNKVSAAMDTESLTALNARVDMDKEEIEDVALEYYESIK</sequence>
<evidence type="ECO:0000313" key="4">
    <source>
        <dbReference type="Proteomes" id="UP000095544"/>
    </source>
</evidence>
<dbReference type="AlphaFoldDB" id="A0A174KZF0"/>
<dbReference type="GO" id="GO:0022857">
    <property type="term" value="F:transmembrane transporter activity"/>
    <property type="evidence" value="ECO:0007669"/>
    <property type="project" value="InterPro"/>
</dbReference>
<feature type="chain" id="PRO_5008026525" evidence="1">
    <location>
        <begin position="23"/>
        <end position="307"/>
    </location>
</feature>
<proteinExistence type="predicted"/>
<evidence type="ECO:0000256" key="1">
    <source>
        <dbReference type="SAM" id="SignalP"/>
    </source>
</evidence>
<gene>
    <name evidence="3" type="primary">opuCC</name>
    <name evidence="3" type="ORF">ERS852491_04402</name>
</gene>
<dbReference type="CDD" id="cd13615">
    <property type="entry name" value="PBP2_ProWY"/>
    <property type="match status" value="1"/>
</dbReference>
<dbReference type="Gene3D" id="3.40.190.10">
    <property type="entry name" value="Periplasmic binding protein-like II"/>
    <property type="match status" value="1"/>
</dbReference>
<accession>A0A174KZF0</accession>
<dbReference type="RefSeq" id="WP_050641613.1">
    <property type="nucleotide sequence ID" value="NZ_CABKUE010000009.1"/>
</dbReference>
<feature type="signal peptide" evidence="1">
    <location>
        <begin position="1"/>
        <end position="22"/>
    </location>
</feature>
<protein>
    <submittedName>
        <fullName evidence="3">Osmoprotectant-binding protein</fullName>
    </submittedName>
</protein>
<feature type="domain" description="ABC-type glycine betaine transport system substrate-binding" evidence="2">
    <location>
        <begin position="43"/>
        <end position="304"/>
    </location>
</feature>
<evidence type="ECO:0000259" key="2">
    <source>
        <dbReference type="Pfam" id="PF04069"/>
    </source>
</evidence>
<dbReference type="InterPro" id="IPR007210">
    <property type="entry name" value="ABC_Gly_betaine_transp_sub-bd"/>
</dbReference>
<dbReference type="SUPFAM" id="SSF53850">
    <property type="entry name" value="Periplasmic binding protein-like II"/>
    <property type="match status" value="1"/>
</dbReference>
<reference evidence="3 4" key="1">
    <citation type="submission" date="2015-09" db="EMBL/GenBank/DDBJ databases">
        <authorList>
            <consortium name="Pathogen Informatics"/>
        </authorList>
    </citation>
    <scope>NUCLEOTIDE SEQUENCE [LARGE SCALE GENOMIC DNA]</scope>
    <source>
        <strain evidence="3 4">2789STDY5834876</strain>
    </source>
</reference>
<dbReference type="EMBL" id="CYZU01000061">
    <property type="protein sequence ID" value="CUP15248.1"/>
    <property type="molecule type" value="Genomic_DNA"/>
</dbReference>
<organism evidence="3 4">
    <name type="scientific">Faecalicatena contorta</name>
    <dbReference type="NCBI Taxonomy" id="39482"/>
    <lineage>
        <taxon>Bacteria</taxon>
        <taxon>Bacillati</taxon>
        <taxon>Bacillota</taxon>
        <taxon>Clostridia</taxon>
        <taxon>Lachnospirales</taxon>
        <taxon>Lachnospiraceae</taxon>
        <taxon>Faecalicatena</taxon>
    </lineage>
</organism>